<dbReference type="AlphaFoldDB" id="A0A9D1MZX2"/>
<organism evidence="2 3">
    <name type="scientific">Candidatus Limenecus avicola</name>
    <dbReference type="NCBI Taxonomy" id="2840847"/>
    <lineage>
        <taxon>Bacteria</taxon>
        <taxon>Bacillati</taxon>
        <taxon>Bacillota</taxon>
        <taxon>Clostridia</taxon>
        <taxon>Eubacteriales</taxon>
        <taxon>Clostridiaceae</taxon>
        <taxon>Clostridiaceae incertae sedis</taxon>
        <taxon>Candidatus Limenecus</taxon>
    </lineage>
</organism>
<evidence type="ECO:0000313" key="3">
    <source>
        <dbReference type="Proteomes" id="UP000886748"/>
    </source>
</evidence>
<dbReference type="InterPro" id="IPR002145">
    <property type="entry name" value="CopG"/>
</dbReference>
<accession>A0A9D1MZX2</accession>
<evidence type="ECO:0000259" key="1">
    <source>
        <dbReference type="Pfam" id="PF01402"/>
    </source>
</evidence>
<comment type="caution">
    <text evidence="2">The sequence shown here is derived from an EMBL/GenBank/DDBJ whole genome shotgun (WGS) entry which is preliminary data.</text>
</comment>
<protein>
    <submittedName>
        <fullName evidence="2">Ribbon-helix-helix protein, CopG family</fullName>
    </submittedName>
</protein>
<dbReference type="GO" id="GO:0006355">
    <property type="term" value="P:regulation of DNA-templated transcription"/>
    <property type="evidence" value="ECO:0007669"/>
    <property type="project" value="InterPro"/>
</dbReference>
<dbReference type="Proteomes" id="UP000886748">
    <property type="component" value="Unassembled WGS sequence"/>
</dbReference>
<dbReference type="InterPro" id="IPR013321">
    <property type="entry name" value="Arc_rbn_hlx_hlx"/>
</dbReference>
<sequence>MSRVLISMPEKFLDEIDQVADNENRSRSELIREALRTYIHRNKVRENTLAAKNATILEALLD</sequence>
<feature type="domain" description="Ribbon-helix-helix protein CopG" evidence="1">
    <location>
        <begin position="3"/>
        <end position="40"/>
    </location>
</feature>
<dbReference type="Gene3D" id="1.10.1220.10">
    <property type="entry name" value="Met repressor-like"/>
    <property type="match status" value="1"/>
</dbReference>
<reference evidence="2" key="1">
    <citation type="submission" date="2020-10" db="EMBL/GenBank/DDBJ databases">
        <authorList>
            <person name="Gilroy R."/>
        </authorList>
    </citation>
    <scope>NUCLEOTIDE SEQUENCE</scope>
    <source>
        <strain evidence="2">CHK154-7741</strain>
    </source>
</reference>
<reference evidence="2" key="2">
    <citation type="journal article" date="2021" name="PeerJ">
        <title>Extensive microbial diversity within the chicken gut microbiome revealed by metagenomics and culture.</title>
        <authorList>
            <person name="Gilroy R."/>
            <person name="Ravi A."/>
            <person name="Getino M."/>
            <person name="Pursley I."/>
            <person name="Horton D.L."/>
            <person name="Alikhan N.F."/>
            <person name="Baker D."/>
            <person name="Gharbi K."/>
            <person name="Hall N."/>
            <person name="Watson M."/>
            <person name="Adriaenssens E.M."/>
            <person name="Foster-Nyarko E."/>
            <person name="Jarju S."/>
            <person name="Secka A."/>
            <person name="Antonio M."/>
            <person name="Oren A."/>
            <person name="Chaudhuri R.R."/>
            <person name="La Ragione R."/>
            <person name="Hildebrand F."/>
            <person name="Pallen M.J."/>
        </authorList>
    </citation>
    <scope>NUCLEOTIDE SEQUENCE</scope>
    <source>
        <strain evidence="2">CHK154-7741</strain>
    </source>
</reference>
<dbReference type="EMBL" id="DVOD01000036">
    <property type="protein sequence ID" value="HIU92505.1"/>
    <property type="molecule type" value="Genomic_DNA"/>
</dbReference>
<dbReference type="Pfam" id="PF01402">
    <property type="entry name" value="RHH_1"/>
    <property type="match status" value="1"/>
</dbReference>
<dbReference type="InterPro" id="IPR010985">
    <property type="entry name" value="Ribbon_hlx_hlx"/>
</dbReference>
<evidence type="ECO:0000313" key="2">
    <source>
        <dbReference type="EMBL" id="HIU92505.1"/>
    </source>
</evidence>
<dbReference type="SUPFAM" id="SSF47598">
    <property type="entry name" value="Ribbon-helix-helix"/>
    <property type="match status" value="1"/>
</dbReference>
<dbReference type="CDD" id="cd22231">
    <property type="entry name" value="RHH_NikR_HicB-like"/>
    <property type="match status" value="1"/>
</dbReference>
<name>A0A9D1MZX2_9CLOT</name>
<proteinExistence type="predicted"/>
<gene>
    <name evidence="2" type="ORF">IAD26_05155</name>
</gene>